<keyword evidence="2" id="KW-1185">Reference proteome</keyword>
<evidence type="ECO:0000313" key="2">
    <source>
        <dbReference type="Proteomes" id="UP000054653"/>
    </source>
</evidence>
<gene>
    <name evidence="1" type="ORF">T03_13817</name>
</gene>
<organism evidence="1 2">
    <name type="scientific">Trichinella britovi</name>
    <name type="common">Parasitic roundworm</name>
    <dbReference type="NCBI Taxonomy" id="45882"/>
    <lineage>
        <taxon>Eukaryota</taxon>
        <taxon>Metazoa</taxon>
        <taxon>Ecdysozoa</taxon>
        <taxon>Nematoda</taxon>
        <taxon>Enoplea</taxon>
        <taxon>Dorylaimia</taxon>
        <taxon>Trichinellida</taxon>
        <taxon>Trichinellidae</taxon>
        <taxon>Trichinella</taxon>
    </lineage>
</organism>
<sequence length="75" mass="8111">MKRADAVLNQVCNLTINHHKLSSGTPTGAAAYHHDVYAAHLEKHLHNNAILRSTSDAEEEEVEGCSAISATLLSF</sequence>
<dbReference type="Proteomes" id="UP000054653">
    <property type="component" value="Unassembled WGS sequence"/>
</dbReference>
<proteinExistence type="predicted"/>
<reference evidence="1 2" key="1">
    <citation type="submission" date="2015-01" db="EMBL/GenBank/DDBJ databases">
        <title>Evolution of Trichinella species and genotypes.</title>
        <authorList>
            <person name="Korhonen P.K."/>
            <person name="Edoardo P."/>
            <person name="Giuseppe L.R."/>
            <person name="Gasser R.B."/>
        </authorList>
    </citation>
    <scope>NUCLEOTIDE SEQUENCE [LARGE SCALE GENOMIC DNA]</scope>
    <source>
        <strain evidence="1">ISS120</strain>
    </source>
</reference>
<name>A0A0V1CWL9_TRIBR</name>
<accession>A0A0V1CWL9</accession>
<protein>
    <submittedName>
        <fullName evidence="1">Uncharacterized protein</fullName>
    </submittedName>
</protein>
<dbReference type="EMBL" id="JYDI01000086">
    <property type="protein sequence ID" value="KRY53436.1"/>
    <property type="molecule type" value="Genomic_DNA"/>
</dbReference>
<dbReference type="AlphaFoldDB" id="A0A0V1CWL9"/>
<comment type="caution">
    <text evidence="1">The sequence shown here is derived from an EMBL/GenBank/DDBJ whole genome shotgun (WGS) entry which is preliminary data.</text>
</comment>
<evidence type="ECO:0000313" key="1">
    <source>
        <dbReference type="EMBL" id="KRY53436.1"/>
    </source>
</evidence>